<name>A0ABX0ET29_9BACT</name>
<dbReference type="Pfam" id="PF00266">
    <property type="entry name" value="Aminotran_5"/>
    <property type="match status" value="1"/>
</dbReference>
<evidence type="ECO:0000256" key="3">
    <source>
        <dbReference type="ARBA" id="ARBA00022679"/>
    </source>
</evidence>
<evidence type="ECO:0000313" key="11">
    <source>
        <dbReference type="EMBL" id="NGZ43216.1"/>
    </source>
</evidence>
<dbReference type="EMBL" id="SEWW01000001">
    <property type="protein sequence ID" value="NGZ43216.1"/>
    <property type="molecule type" value="Genomic_DNA"/>
</dbReference>
<accession>A0ABX0ET29</accession>
<evidence type="ECO:0000256" key="2">
    <source>
        <dbReference type="ARBA" id="ARBA00006490"/>
    </source>
</evidence>
<evidence type="ECO:0000259" key="10">
    <source>
        <dbReference type="Pfam" id="PF00266"/>
    </source>
</evidence>
<evidence type="ECO:0000256" key="8">
    <source>
        <dbReference type="ARBA" id="ARBA00050776"/>
    </source>
</evidence>
<dbReference type="Gene3D" id="3.90.1150.10">
    <property type="entry name" value="Aspartate Aminotransferase, domain 1"/>
    <property type="match status" value="1"/>
</dbReference>
<dbReference type="InterPro" id="IPR015424">
    <property type="entry name" value="PyrdxlP-dep_Trfase"/>
</dbReference>
<dbReference type="InterPro" id="IPR015421">
    <property type="entry name" value="PyrdxlP-dep_Trfase_major"/>
</dbReference>
<sequence length="395" mass="43535">MGLFSCPICIFVIHPPAKKLNRPIYLDYAATTPVLPEVLEAMIPYFSQYFGNSGSNQHIFGWEAADAVDQARKTIASYFSVKPASILFTSGATESNNLTILGLLEHQTPGHIISSPLEHKAVLEPLAFLASKGWDITYIEPNHQGEIRLDQITASKKSNTRLVSIMWVNNEIGTINDIPAIAQWCTQVGITCHSDATQALGKLDISQAYLPDLLSFSGHKIFGPKGIGGLYVKEGTHLQARQWGGAQERGLRAGTLPVPLIVGLAKAVEGIPQLLTYLPQIQAKKQELENTLKKLLGERMILNSISQNQIPHILNFSIQEVDWEKLFRSMPMLALSNGSACNSKSTFPSHVLKALGRDDDTALASLRISLAHTYLNEDHDWVMNYLVKSLEKLIS</sequence>
<comment type="catalytic activity">
    <reaction evidence="8">
        <text>(sulfur carrier)-H + L-cysteine = (sulfur carrier)-SH + L-alanine</text>
        <dbReference type="Rhea" id="RHEA:43892"/>
        <dbReference type="Rhea" id="RHEA-COMP:14737"/>
        <dbReference type="Rhea" id="RHEA-COMP:14739"/>
        <dbReference type="ChEBI" id="CHEBI:29917"/>
        <dbReference type="ChEBI" id="CHEBI:35235"/>
        <dbReference type="ChEBI" id="CHEBI:57972"/>
        <dbReference type="ChEBI" id="CHEBI:64428"/>
        <dbReference type="EC" id="2.8.1.7"/>
    </reaction>
</comment>
<comment type="caution">
    <text evidence="11">The sequence shown here is derived from an EMBL/GenBank/DDBJ whole genome shotgun (WGS) entry which is preliminary data.</text>
</comment>
<keyword evidence="12" id="KW-1185">Reference proteome</keyword>
<dbReference type="InterPro" id="IPR000192">
    <property type="entry name" value="Aminotrans_V_dom"/>
</dbReference>
<evidence type="ECO:0000256" key="9">
    <source>
        <dbReference type="SAM" id="Coils"/>
    </source>
</evidence>
<organism evidence="11 12">
    <name type="scientific">Aquirufa beregesia</name>
    <dbReference type="NCBI Taxonomy" id="2516556"/>
    <lineage>
        <taxon>Bacteria</taxon>
        <taxon>Pseudomonadati</taxon>
        <taxon>Bacteroidota</taxon>
        <taxon>Cytophagia</taxon>
        <taxon>Cytophagales</taxon>
        <taxon>Flectobacillaceae</taxon>
        <taxon>Aquirufa</taxon>
    </lineage>
</organism>
<keyword evidence="9" id="KW-0175">Coiled coil</keyword>
<dbReference type="PANTHER" id="PTHR11601">
    <property type="entry name" value="CYSTEINE DESULFURYLASE FAMILY MEMBER"/>
    <property type="match status" value="1"/>
</dbReference>
<dbReference type="InterPro" id="IPR016454">
    <property type="entry name" value="Cysteine_dSase"/>
</dbReference>
<reference evidence="11 12" key="1">
    <citation type="submission" date="2019-02" db="EMBL/GenBank/DDBJ databases">
        <title>Genome of a new Bacteroidetes strain.</title>
        <authorList>
            <person name="Pitt A."/>
        </authorList>
    </citation>
    <scope>NUCLEOTIDE SEQUENCE [LARGE SCALE GENOMIC DNA]</scope>
    <source>
        <strain evidence="11 12">50C-KIRBA</strain>
    </source>
</reference>
<dbReference type="InterPro" id="IPR015422">
    <property type="entry name" value="PyrdxlP-dep_Trfase_small"/>
</dbReference>
<evidence type="ECO:0000313" key="12">
    <source>
        <dbReference type="Proteomes" id="UP001318301"/>
    </source>
</evidence>
<evidence type="ECO:0000256" key="6">
    <source>
        <dbReference type="ARBA" id="ARBA00023004"/>
    </source>
</evidence>
<comment type="cofactor">
    <cofactor evidence="1">
        <name>pyridoxal 5'-phosphate</name>
        <dbReference type="ChEBI" id="CHEBI:597326"/>
    </cofactor>
</comment>
<evidence type="ECO:0000256" key="7">
    <source>
        <dbReference type="ARBA" id="ARBA00023014"/>
    </source>
</evidence>
<protein>
    <submittedName>
        <fullName evidence="11">Cysteine desulfurase</fullName>
    </submittedName>
</protein>
<gene>
    <name evidence="11" type="ORF">EWU23_01875</name>
</gene>
<dbReference type="SUPFAM" id="SSF53383">
    <property type="entry name" value="PLP-dependent transferases"/>
    <property type="match status" value="1"/>
</dbReference>
<dbReference type="PANTHER" id="PTHR11601:SF34">
    <property type="entry name" value="CYSTEINE DESULFURASE"/>
    <property type="match status" value="1"/>
</dbReference>
<dbReference type="Gene3D" id="1.10.260.50">
    <property type="match status" value="1"/>
</dbReference>
<keyword evidence="4" id="KW-0479">Metal-binding</keyword>
<keyword evidence="7" id="KW-0411">Iron-sulfur</keyword>
<evidence type="ECO:0000256" key="4">
    <source>
        <dbReference type="ARBA" id="ARBA00022723"/>
    </source>
</evidence>
<evidence type="ECO:0000256" key="1">
    <source>
        <dbReference type="ARBA" id="ARBA00001933"/>
    </source>
</evidence>
<dbReference type="Proteomes" id="UP001318301">
    <property type="component" value="Unassembled WGS sequence"/>
</dbReference>
<feature type="domain" description="Aminotransferase class V" evidence="10">
    <location>
        <begin position="24"/>
        <end position="378"/>
    </location>
</feature>
<comment type="similarity">
    <text evidence="2">Belongs to the class-V pyridoxal-phosphate-dependent aminotransferase family. NifS/IscS subfamily.</text>
</comment>
<proteinExistence type="inferred from homology"/>
<feature type="coiled-coil region" evidence="9">
    <location>
        <begin position="278"/>
        <end position="305"/>
    </location>
</feature>
<keyword evidence="5" id="KW-0663">Pyridoxal phosphate</keyword>
<evidence type="ECO:0000256" key="5">
    <source>
        <dbReference type="ARBA" id="ARBA00022898"/>
    </source>
</evidence>
<dbReference type="PIRSF" id="PIRSF005572">
    <property type="entry name" value="NifS"/>
    <property type="match status" value="1"/>
</dbReference>
<keyword evidence="6" id="KW-0408">Iron</keyword>
<keyword evidence="3" id="KW-0808">Transferase</keyword>
<dbReference type="Gene3D" id="3.40.640.10">
    <property type="entry name" value="Type I PLP-dependent aspartate aminotransferase-like (Major domain)"/>
    <property type="match status" value="1"/>
</dbReference>